<proteinExistence type="predicted"/>
<dbReference type="AlphaFoldDB" id="I3WHW6"/>
<gene>
    <name evidence="1" type="ORF">BBB_0887</name>
</gene>
<organism evidence="1 2">
    <name type="scientific">Bifidobacterium bifidum BGN4</name>
    <dbReference type="NCBI Taxonomy" id="484020"/>
    <lineage>
        <taxon>Bacteria</taxon>
        <taxon>Bacillati</taxon>
        <taxon>Actinomycetota</taxon>
        <taxon>Actinomycetes</taxon>
        <taxon>Bifidobacteriales</taxon>
        <taxon>Bifidobacteriaceae</taxon>
        <taxon>Bifidobacterium</taxon>
    </lineage>
</organism>
<dbReference type="KEGG" id="bbf:BBB_0887"/>
<sequence length="37" mass="4035">MPRRNAVENVCTMHFIESVRPAIAIACAWGGESAQFA</sequence>
<name>I3WHW6_BIFBI</name>
<evidence type="ECO:0000313" key="2">
    <source>
        <dbReference type="Proteomes" id="UP000006173"/>
    </source>
</evidence>
<accession>I3WHW6</accession>
<dbReference type="Proteomes" id="UP000006173">
    <property type="component" value="Chromosome"/>
</dbReference>
<protein>
    <submittedName>
        <fullName evidence="1">Uncharacterized protein</fullName>
    </submittedName>
</protein>
<evidence type="ECO:0000313" key="1">
    <source>
        <dbReference type="EMBL" id="AFL04479.1"/>
    </source>
</evidence>
<dbReference type="EMBL" id="CP001361">
    <property type="protein sequence ID" value="AFL04479.1"/>
    <property type="molecule type" value="Genomic_DNA"/>
</dbReference>
<reference evidence="1 2" key="1">
    <citation type="journal article" date="2012" name="J. Bacteriol.">
        <title>Complete Genome Sequence of the Probiotic Bacterium Bifidobacterium bifidum Strain BGN4.</title>
        <authorList>
            <person name="Yu D.S."/>
            <person name="Jeong H."/>
            <person name="Lee D.H."/>
            <person name="Kwon S.K."/>
            <person name="Song J.Y."/>
            <person name="Kim B.K."/>
            <person name="Park M.S."/>
            <person name="Ji G.E."/>
            <person name="Oh T.K."/>
            <person name="Kim J.F."/>
        </authorList>
    </citation>
    <scope>NUCLEOTIDE SEQUENCE [LARGE SCALE GENOMIC DNA]</scope>
    <source>
        <strain evidence="1 2">BGN4</strain>
    </source>
</reference>
<dbReference type="HOGENOM" id="CLU_3340738_0_0_11"/>